<protein>
    <recommendedName>
        <fullName evidence="3">Copper amine oxidase-like N-terminal domain-containing protein</fullName>
    </recommendedName>
</protein>
<dbReference type="InterPro" id="IPR035986">
    <property type="entry name" value="PKD_dom_sf"/>
</dbReference>
<feature type="signal peptide" evidence="2">
    <location>
        <begin position="1"/>
        <end position="28"/>
    </location>
</feature>
<dbReference type="SUPFAM" id="SSF55383">
    <property type="entry name" value="Copper amine oxidase, domain N"/>
    <property type="match status" value="1"/>
</dbReference>
<evidence type="ECO:0000256" key="1">
    <source>
        <dbReference type="SAM" id="MobiDB-lite"/>
    </source>
</evidence>
<organism evidence="4 5">
    <name type="scientific">Paenibacillus physcomitrellae</name>
    <dbReference type="NCBI Taxonomy" id="1619311"/>
    <lineage>
        <taxon>Bacteria</taxon>
        <taxon>Bacillati</taxon>
        <taxon>Bacillota</taxon>
        <taxon>Bacilli</taxon>
        <taxon>Bacillales</taxon>
        <taxon>Paenibacillaceae</taxon>
        <taxon>Paenibacillus</taxon>
    </lineage>
</organism>
<dbReference type="Proteomes" id="UP000609323">
    <property type="component" value="Unassembled WGS sequence"/>
</dbReference>
<dbReference type="InterPro" id="IPR013783">
    <property type="entry name" value="Ig-like_fold"/>
</dbReference>
<feature type="compositionally biased region" description="Low complexity" evidence="1">
    <location>
        <begin position="84"/>
        <end position="135"/>
    </location>
</feature>
<dbReference type="Gene3D" id="2.60.40.10">
    <property type="entry name" value="Immunoglobulins"/>
    <property type="match status" value="1"/>
</dbReference>
<evidence type="ECO:0000259" key="3">
    <source>
        <dbReference type="Pfam" id="PF07833"/>
    </source>
</evidence>
<dbReference type="EMBL" id="BMHF01000001">
    <property type="protein sequence ID" value="GGA22207.1"/>
    <property type="molecule type" value="Genomic_DNA"/>
</dbReference>
<dbReference type="RefSeq" id="WP_094093424.1">
    <property type="nucleotide sequence ID" value="NZ_BMHF01000001.1"/>
</dbReference>
<evidence type="ECO:0000256" key="2">
    <source>
        <dbReference type="SAM" id="SignalP"/>
    </source>
</evidence>
<feature type="compositionally biased region" description="Polar residues" evidence="1">
    <location>
        <begin position="47"/>
        <end position="67"/>
    </location>
</feature>
<reference evidence="5" key="1">
    <citation type="journal article" date="2019" name="Int. J. Syst. Evol. Microbiol.">
        <title>The Global Catalogue of Microorganisms (GCM) 10K type strain sequencing project: providing services to taxonomists for standard genome sequencing and annotation.</title>
        <authorList>
            <consortium name="The Broad Institute Genomics Platform"/>
            <consortium name="The Broad Institute Genome Sequencing Center for Infectious Disease"/>
            <person name="Wu L."/>
            <person name="Ma J."/>
        </authorList>
    </citation>
    <scope>NUCLEOTIDE SEQUENCE [LARGE SCALE GENOMIC DNA]</scope>
    <source>
        <strain evidence="5">CGMCC 1.15044</strain>
    </source>
</reference>
<sequence>MKFRRLLLSTILAATQIAMILPSAGADAASGQAAGQAYQQDGSSAATSNDSAAQNSTDQTGTETSDPAATPDPGMIPNPNVSLDPGTPDPSDATDPSASTDPSDAADPSDSPAAGSSSADPSSSDPASGTVSASSTGTAANSAQAISAASPGKLILLLNSNIMYQNGIQYKSTEPMAVKNGVSYVAIRSLVNRVGLAIRYESATKETVITRGSDEMRFKLNSNTYKVNGVVTTMRGKSYATKNSNFMVPFTAITAALKLPYVLDSKTKQITLDVASKPTAKFTVLPSEIIAGQTQVTYQTMSTAPAGQSIVNEEWTGRQEIFSTPGYYVVSYRVQDSAGNWSDWYSLTINVQKPHTPPVAAFTTDKDTYKMGEKITYIDQSTDEENSITSVMWENNKLAFFTPGPQTVRLKVTNKYGLTSTVEHTITITGETLYNESDFNKLFVPVGDKYQFEGSQVPSWDKVDYTFTTEPVTLIRSNSPETNYSEGVLYRETTVGRARFMIHHANAVGKDVKMYVVATNLNDSTANLFIDTLGFAGPNENATATGKMSVKRYFSSMQTRSAEQDLTLAPNEQKLIFSELSAQNIKPGQVISLLSDIYTDYPVQFDVIMIDASKDPLKTLPQLSVLARDGVHNRGTYPEANRTIQYDEVLGDKPKRLLIGDNASDPFQPGFDTPFYTPSTNAGNFGVLYKIRTSRVAPHTLITFNPRGGTYVGSIMVNGMMVDLPTNGVLNAPNDAAVLYRTGDKEETIDFVFTAAPGSNLSVNLLFQPLPEEKPE</sequence>
<proteinExistence type="predicted"/>
<keyword evidence="2" id="KW-0732">Signal</keyword>
<dbReference type="InterPro" id="IPR012854">
    <property type="entry name" value="Cu_amine_oxidase-like_N"/>
</dbReference>
<evidence type="ECO:0000313" key="5">
    <source>
        <dbReference type="Proteomes" id="UP000609323"/>
    </source>
</evidence>
<dbReference type="Pfam" id="PF07833">
    <property type="entry name" value="Cu_amine_oxidN1"/>
    <property type="match status" value="1"/>
</dbReference>
<evidence type="ECO:0000313" key="4">
    <source>
        <dbReference type="EMBL" id="GGA22207.1"/>
    </source>
</evidence>
<gene>
    <name evidence="4" type="ORF">GCM10010917_03680</name>
</gene>
<comment type="caution">
    <text evidence="4">The sequence shown here is derived from an EMBL/GenBank/DDBJ whole genome shotgun (WGS) entry which is preliminary data.</text>
</comment>
<feature type="compositionally biased region" description="Low complexity" evidence="1">
    <location>
        <begin position="27"/>
        <end position="46"/>
    </location>
</feature>
<feature type="chain" id="PRO_5047359366" description="Copper amine oxidase-like N-terminal domain-containing protein" evidence="2">
    <location>
        <begin position="29"/>
        <end position="776"/>
    </location>
</feature>
<feature type="domain" description="Copper amine oxidase-like N-terminal" evidence="3">
    <location>
        <begin position="166"/>
        <end position="271"/>
    </location>
</feature>
<dbReference type="InterPro" id="IPR036582">
    <property type="entry name" value="Mao_N_sf"/>
</dbReference>
<feature type="region of interest" description="Disordered" evidence="1">
    <location>
        <begin position="27"/>
        <end position="135"/>
    </location>
</feature>
<name>A0ABQ1FN95_9BACL</name>
<dbReference type="SUPFAM" id="SSF49299">
    <property type="entry name" value="PKD domain"/>
    <property type="match status" value="2"/>
</dbReference>
<accession>A0ABQ1FN95</accession>
<dbReference type="Gene3D" id="3.30.457.10">
    <property type="entry name" value="Copper amine oxidase-like, N-terminal domain"/>
    <property type="match status" value="1"/>
</dbReference>
<keyword evidence="5" id="KW-1185">Reference proteome</keyword>